<keyword evidence="4" id="KW-1185">Reference proteome</keyword>
<evidence type="ECO:0000313" key="1">
    <source>
        <dbReference type="EMBL" id="GBU03701.1"/>
    </source>
</evidence>
<dbReference type="Proteomes" id="UP000702954">
    <property type="component" value="Unassembled WGS sequence"/>
</dbReference>
<dbReference type="RefSeq" id="WP_116440979.1">
    <property type="nucleotide sequence ID" value="NZ_BHEO01000002.1"/>
</dbReference>
<name>A0A4R3J8X1_9FIRM</name>
<dbReference type="EMBL" id="BHEO01000002">
    <property type="protein sequence ID" value="GBU03701.1"/>
    <property type="molecule type" value="Genomic_DNA"/>
</dbReference>
<comment type="caution">
    <text evidence="2">The sequence shown here is derived from an EMBL/GenBank/DDBJ whole genome shotgun (WGS) entry which is preliminary data.</text>
</comment>
<evidence type="ECO:0000313" key="2">
    <source>
        <dbReference type="EMBL" id="TCS61396.1"/>
    </source>
</evidence>
<dbReference type="AlphaFoldDB" id="A0A4R3J8X1"/>
<protein>
    <submittedName>
        <fullName evidence="2">Uncharacterized protein</fullName>
    </submittedName>
</protein>
<dbReference type="Proteomes" id="UP000294613">
    <property type="component" value="Unassembled WGS sequence"/>
</dbReference>
<dbReference type="EMBL" id="SLZV01000037">
    <property type="protein sequence ID" value="TCS61396.1"/>
    <property type="molecule type" value="Genomic_DNA"/>
</dbReference>
<accession>A0A4R3J8X1</accession>
<sequence>MDLMQIKIAKDEQIVSYIKLIREYDKSMSMSHIKQKIESNDFVVTYDTNDYDVVDEINGIDKNRAFRELIRKLQRAGAETIIYYNGRIISLEFLDNWLNSMDEIKKEVENDIDREVYEC</sequence>
<reference evidence="1 4" key="1">
    <citation type="journal article" date="2018" name="Int. J. Syst. Evol. Microbiol.">
        <title>Draft Genome Sequence of Faecalimonas umbilicata JCM 30896T, an Acetate-Producing Bacterium Isolated from Human Feces.</title>
        <authorList>
            <person name="Sakamoto M."/>
            <person name="Ikeyama N."/>
            <person name="Yuki M."/>
            <person name="Ohkuma M."/>
        </authorList>
    </citation>
    <scope>NUCLEOTIDE SEQUENCE [LARGE SCALE GENOMIC DNA]</scope>
    <source>
        <strain evidence="1 4">EGH7</strain>
    </source>
</reference>
<reference evidence="2 3" key="2">
    <citation type="submission" date="2019-03" db="EMBL/GenBank/DDBJ databases">
        <title>Genomic Encyclopedia of Type Strains, Phase IV (KMG-IV): sequencing the most valuable type-strain genomes for metagenomic binning, comparative biology and taxonomic classification.</title>
        <authorList>
            <person name="Goeker M."/>
        </authorList>
    </citation>
    <scope>NUCLEOTIDE SEQUENCE [LARGE SCALE GENOMIC DNA]</scope>
    <source>
        <strain evidence="2 3">DSM 103426</strain>
    </source>
</reference>
<proteinExistence type="predicted"/>
<evidence type="ECO:0000313" key="4">
    <source>
        <dbReference type="Proteomes" id="UP000702954"/>
    </source>
</evidence>
<evidence type="ECO:0000313" key="3">
    <source>
        <dbReference type="Proteomes" id="UP000294613"/>
    </source>
</evidence>
<organism evidence="2 3">
    <name type="scientific">Faecalimonas umbilicata</name>
    <dbReference type="NCBI Taxonomy" id="1912855"/>
    <lineage>
        <taxon>Bacteria</taxon>
        <taxon>Bacillati</taxon>
        <taxon>Bacillota</taxon>
        <taxon>Clostridia</taxon>
        <taxon>Lachnospirales</taxon>
        <taxon>Lachnospiraceae</taxon>
        <taxon>Faecalimonas</taxon>
    </lineage>
</organism>
<gene>
    <name evidence="2" type="ORF">EDD74_13724</name>
    <name evidence="1" type="ORF">FAEUMB_02420</name>
</gene>